<dbReference type="AlphaFoldDB" id="A0A243W5G3"/>
<sequence length="339" mass="37541">MTVTPSLTPYRPALWFAALILLVLGVEYTITTSARFPQQVLLPVAVTLDVLVGIPVLFYALILRRYHLPLSSLVGVVGICWALVYWLLPVAQQAPLQILHYLPALLESITLLLLVARARQLVRAYRAAYAQQPQFWPCAQLALQHTLGLAGVLLVSELLMLRYALLGWWARPELPAEEATAFSSHRESGFTAYAVMVGVALAIETAVVHLLVRQWSTAVAGWLLLLECYTLVVLLAHIHAVRLRPTLVSAATLQLHVGFVWQLEVPLSDLVAIEPLRDHPAPAADLLPLTKLLFTSPNLLLTFAQPVTVHGAYGIQRTARRVALYVDHPHRFIQAIELS</sequence>
<keyword evidence="3" id="KW-1185">Reference proteome</keyword>
<protein>
    <recommendedName>
        <fullName evidence="4">Beta-carotene 15,15'-monooxygenase</fullName>
    </recommendedName>
</protein>
<evidence type="ECO:0008006" key="4">
    <source>
        <dbReference type="Google" id="ProtNLM"/>
    </source>
</evidence>
<proteinExistence type="predicted"/>
<keyword evidence="1" id="KW-0472">Membrane</keyword>
<dbReference type="Proteomes" id="UP000194873">
    <property type="component" value="Unassembled WGS sequence"/>
</dbReference>
<reference evidence="2 3" key="1">
    <citation type="submission" date="2017-01" db="EMBL/GenBank/DDBJ databases">
        <title>A new Hymenobacter.</title>
        <authorList>
            <person name="Liang Y."/>
            <person name="Feng F."/>
        </authorList>
    </citation>
    <scope>NUCLEOTIDE SEQUENCE [LARGE SCALE GENOMIC DNA]</scope>
    <source>
        <strain evidence="2">MIMBbqt21</strain>
    </source>
</reference>
<evidence type="ECO:0000313" key="3">
    <source>
        <dbReference type="Proteomes" id="UP000194873"/>
    </source>
</evidence>
<dbReference type="EMBL" id="MTSE01000045">
    <property type="protein sequence ID" value="OUJ68683.1"/>
    <property type="molecule type" value="Genomic_DNA"/>
</dbReference>
<evidence type="ECO:0000256" key="1">
    <source>
        <dbReference type="SAM" id="Phobius"/>
    </source>
</evidence>
<feature type="transmembrane region" description="Helical" evidence="1">
    <location>
        <begin position="94"/>
        <end position="116"/>
    </location>
</feature>
<evidence type="ECO:0000313" key="2">
    <source>
        <dbReference type="EMBL" id="OUJ68683.1"/>
    </source>
</evidence>
<accession>A0A243W5G3</accession>
<feature type="transmembrane region" description="Helical" evidence="1">
    <location>
        <begin position="219"/>
        <end position="240"/>
    </location>
</feature>
<feature type="transmembrane region" description="Helical" evidence="1">
    <location>
        <begin position="12"/>
        <end position="30"/>
    </location>
</feature>
<dbReference type="OrthoDB" id="875405at2"/>
<gene>
    <name evidence="2" type="ORF">BXP70_27545</name>
</gene>
<name>A0A243W5G3_9BACT</name>
<feature type="transmembrane region" description="Helical" evidence="1">
    <location>
        <begin position="70"/>
        <end position="88"/>
    </location>
</feature>
<feature type="transmembrane region" description="Helical" evidence="1">
    <location>
        <begin position="42"/>
        <end position="63"/>
    </location>
</feature>
<organism evidence="2 3">
    <name type="scientific">Hymenobacter crusticola</name>
    <dbReference type="NCBI Taxonomy" id="1770526"/>
    <lineage>
        <taxon>Bacteria</taxon>
        <taxon>Pseudomonadati</taxon>
        <taxon>Bacteroidota</taxon>
        <taxon>Cytophagia</taxon>
        <taxon>Cytophagales</taxon>
        <taxon>Hymenobacteraceae</taxon>
        <taxon>Hymenobacter</taxon>
    </lineage>
</organism>
<keyword evidence="1" id="KW-1133">Transmembrane helix</keyword>
<dbReference type="RefSeq" id="WP_086597327.1">
    <property type="nucleotide sequence ID" value="NZ_MTSE01000045.1"/>
</dbReference>
<feature type="transmembrane region" description="Helical" evidence="1">
    <location>
        <begin position="190"/>
        <end position="212"/>
    </location>
</feature>
<feature type="transmembrane region" description="Helical" evidence="1">
    <location>
        <begin position="147"/>
        <end position="170"/>
    </location>
</feature>
<comment type="caution">
    <text evidence="2">The sequence shown here is derived from an EMBL/GenBank/DDBJ whole genome shotgun (WGS) entry which is preliminary data.</text>
</comment>
<keyword evidence="1" id="KW-0812">Transmembrane</keyword>